<dbReference type="AlphaFoldDB" id="A0A8S0Z868"/>
<organism evidence="2 4">
    <name type="scientific">Arctia plantaginis</name>
    <name type="common">Wood tiger moth</name>
    <name type="synonym">Phalaena plantaginis</name>
    <dbReference type="NCBI Taxonomy" id="874455"/>
    <lineage>
        <taxon>Eukaryota</taxon>
        <taxon>Metazoa</taxon>
        <taxon>Ecdysozoa</taxon>
        <taxon>Arthropoda</taxon>
        <taxon>Hexapoda</taxon>
        <taxon>Insecta</taxon>
        <taxon>Pterygota</taxon>
        <taxon>Neoptera</taxon>
        <taxon>Endopterygota</taxon>
        <taxon>Lepidoptera</taxon>
        <taxon>Glossata</taxon>
        <taxon>Ditrysia</taxon>
        <taxon>Noctuoidea</taxon>
        <taxon>Erebidae</taxon>
        <taxon>Arctiinae</taxon>
        <taxon>Arctia</taxon>
    </lineage>
</organism>
<keyword evidence="1" id="KW-0472">Membrane</keyword>
<evidence type="ECO:0000313" key="3">
    <source>
        <dbReference type="EMBL" id="CAB3256771.1"/>
    </source>
</evidence>
<proteinExistence type="predicted"/>
<keyword evidence="1" id="KW-0812">Transmembrane</keyword>
<evidence type="ECO:0000313" key="2">
    <source>
        <dbReference type="EMBL" id="CAB3229210.1"/>
    </source>
</evidence>
<dbReference type="Proteomes" id="UP000494256">
    <property type="component" value="Unassembled WGS sequence"/>
</dbReference>
<keyword evidence="4" id="KW-1185">Reference proteome</keyword>
<sequence length="164" mass="18332">MCLKIIFFIAIFCAVNGLVVTIKAYVDDMASLTNSVDNVSVHSCNNKACDQSCSRFQLTGGVCVNGRCKCDNFQDWKEFLSLKRCYAQECDKSCYARHFAGGFCIDGRCHCYSYPNLEVKGFSAEDTLNNDDENDDLTLNRIAEDTVMDSKVSGYYSANSLNQH</sequence>
<protein>
    <submittedName>
        <fullName evidence="2">Uncharacterized protein</fullName>
    </submittedName>
</protein>
<dbReference type="InterPro" id="IPR036574">
    <property type="entry name" value="Scorpion_toxin-like_sf"/>
</dbReference>
<comment type="caution">
    <text evidence="2">The sequence shown here is derived from an EMBL/GenBank/DDBJ whole genome shotgun (WGS) entry which is preliminary data.</text>
</comment>
<dbReference type="Gene3D" id="3.30.30.10">
    <property type="entry name" value="Knottin, scorpion toxin-like"/>
    <property type="match status" value="2"/>
</dbReference>
<feature type="transmembrane region" description="Helical" evidence="1">
    <location>
        <begin position="6"/>
        <end position="26"/>
    </location>
</feature>
<evidence type="ECO:0000256" key="1">
    <source>
        <dbReference type="SAM" id="Phobius"/>
    </source>
</evidence>
<accession>A0A8S0Z868</accession>
<keyword evidence="1" id="KW-1133">Transmembrane helix</keyword>
<evidence type="ECO:0000313" key="5">
    <source>
        <dbReference type="Proteomes" id="UP000494256"/>
    </source>
</evidence>
<gene>
    <name evidence="3" type="ORF">APLA_LOCUS15761</name>
    <name evidence="2" type="ORF">APLA_LOCUS3875</name>
</gene>
<evidence type="ECO:0000313" key="4">
    <source>
        <dbReference type="Proteomes" id="UP000494106"/>
    </source>
</evidence>
<reference evidence="4 5" key="1">
    <citation type="submission" date="2020-04" db="EMBL/GenBank/DDBJ databases">
        <authorList>
            <person name="Wallbank WR R."/>
            <person name="Pardo Diaz C."/>
            <person name="Kozak K."/>
            <person name="Martin S."/>
            <person name="Jiggins C."/>
            <person name="Moest M."/>
            <person name="Warren A I."/>
            <person name="Byers J.R.P. K."/>
            <person name="Montejo-Kovacevich G."/>
            <person name="Yen C E."/>
        </authorList>
    </citation>
    <scope>NUCLEOTIDE SEQUENCE [LARGE SCALE GENOMIC DNA]</scope>
</reference>
<dbReference type="GO" id="GO:0051707">
    <property type="term" value="P:response to other organism"/>
    <property type="evidence" value="ECO:0007669"/>
    <property type="project" value="UniProtKB-ARBA"/>
</dbReference>
<name>A0A8S0Z868_ARCPL</name>
<dbReference type="EMBL" id="CADEBD010000494">
    <property type="protein sequence ID" value="CAB3256771.1"/>
    <property type="molecule type" value="Genomic_DNA"/>
</dbReference>
<dbReference type="EMBL" id="CADEBC010000369">
    <property type="protein sequence ID" value="CAB3229210.1"/>
    <property type="molecule type" value="Genomic_DNA"/>
</dbReference>
<dbReference type="Proteomes" id="UP000494106">
    <property type="component" value="Unassembled WGS sequence"/>
</dbReference>
<dbReference type="OrthoDB" id="7205626at2759"/>